<reference evidence="2 3" key="1">
    <citation type="journal article" date="2021" name="Arch. Microbiol.">
        <title>Harenicola maris gen. nov., sp. nov. isolated from the Sea of Japan shallow sediments.</title>
        <authorList>
            <person name="Romanenko L.A."/>
            <person name="Kurilenko V.V."/>
            <person name="Chernysheva N.Y."/>
            <person name="Tekutyeva L.A."/>
            <person name="Velansky P.V."/>
            <person name="Svetashev V.I."/>
            <person name="Isaeva M.P."/>
        </authorList>
    </citation>
    <scope>NUCLEOTIDE SEQUENCE [LARGE SCALE GENOMIC DNA]</scope>
    <source>
        <strain evidence="2 3">KMM 3653</strain>
    </source>
</reference>
<keyword evidence="3" id="KW-1185">Reference proteome</keyword>
<protein>
    <submittedName>
        <fullName evidence="2">Uncharacterized protein</fullName>
    </submittedName>
</protein>
<keyword evidence="1" id="KW-0732">Signal</keyword>
<comment type="caution">
    <text evidence="2">The sequence shown here is derived from an EMBL/GenBank/DDBJ whole genome shotgun (WGS) entry which is preliminary data.</text>
</comment>
<dbReference type="AlphaFoldDB" id="A0AAP2CQT8"/>
<feature type="chain" id="PRO_5042878511" evidence="1">
    <location>
        <begin position="23"/>
        <end position="212"/>
    </location>
</feature>
<evidence type="ECO:0000256" key="1">
    <source>
        <dbReference type="SAM" id="SignalP"/>
    </source>
</evidence>
<accession>A0AAP2CQT8</accession>
<feature type="signal peptide" evidence="1">
    <location>
        <begin position="1"/>
        <end position="22"/>
    </location>
</feature>
<evidence type="ECO:0000313" key="2">
    <source>
        <dbReference type="EMBL" id="MBT0956871.1"/>
    </source>
</evidence>
<dbReference type="EMBL" id="JADQAZ010000001">
    <property type="protein sequence ID" value="MBT0956871.1"/>
    <property type="molecule type" value="Genomic_DNA"/>
</dbReference>
<dbReference type="Proteomes" id="UP001315686">
    <property type="component" value="Unassembled WGS sequence"/>
</dbReference>
<gene>
    <name evidence="2" type="ORF">IV417_05705</name>
</gene>
<dbReference type="RefSeq" id="WP_327793059.1">
    <property type="nucleotide sequence ID" value="NZ_JADQAZ010000001.1"/>
</dbReference>
<organism evidence="2 3">
    <name type="scientific">Harenicola maris</name>
    <dbReference type="NCBI Taxonomy" id="2841044"/>
    <lineage>
        <taxon>Bacteria</taxon>
        <taxon>Pseudomonadati</taxon>
        <taxon>Pseudomonadota</taxon>
        <taxon>Alphaproteobacteria</taxon>
        <taxon>Rhodobacterales</taxon>
        <taxon>Paracoccaceae</taxon>
        <taxon>Harenicola</taxon>
    </lineage>
</organism>
<sequence>MNLKSIAFTALLMGGFALPSQAQEVVGRALVEGKTVELMADRTWRYEGEISGLVAPSVSGAGTNCSAIHAAVTFCADPNLWTASTPPTPEIVAAYSHDDRHYGQFVVETFGSADGVNPELMRDIVVQNAAGATGQRTDEIVILDVAPTTIGGLPAETVVYQVEFDGLKVVFSNTILIQPSLTMQAITYAIGAEFTEKHQGLHQTLVENTSLN</sequence>
<evidence type="ECO:0000313" key="3">
    <source>
        <dbReference type="Proteomes" id="UP001315686"/>
    </source>
</evidence>
<name>A0AAP2CQT8_9RHOB</name>
<proteinExistence type="predicted"/>